<dbReference type="PANTHER" id="PTHR46586:SF5">
    <property type="match status" value="1"/>
</dbReference>
<keyword evidence="2" id="KW-1185">Reference proteome</keyword>
<dbReference type="SUPFAM" id="SSF48403">
    <property type="entry name" value="Ankyrin repeat"/>
    <property type="match status" value="1"/>
</dbReference>
<dbReference type="Gene3D" id="1.25.40.20">
    <property type="entry name" value="Ankyrin repeat-containing domain"/>
    <property type="match status" value="1"/>
</dbReference>
<protein>
    <submittedName>
        <fullName evidence="1">Uncharacterized protein</fullName>
    </submittedName>
</protein>
<gene>
    <name evidence="1" type="ORF">CTEN210_02928</name>
</gene>
<dbReference type="AlphaFoldDB" id="A0AAD3CKJ5"/>
<comment type="caution">
    <text evidence="1">The sequence shown here is derived from an EMBL/GenBank/DDBJ whole genome shotgun (WGS) entry which is preliminary data.</text>
</comment>
<name>A0AAD3CKJ5_9STRA</name>
<proteinExistence type="predicted"/>
<evidence type="ECO:0000313" key="1">
    <source>
        <dbReference type="EMBL" id="GFH46454.1"/>
    </source>
</evidence>
<dbReference type="InterPro" id="IPR052050">
    <property type="entry name" value="SecEffector_AnkRepeat"/>
</dbReference>
<accession>A0AAD3CKJ5</accession>
<dbReference type="EMBL" id="BLLK01000022">
    <property type="protein sequence ID" value="GFH46454.1"/>
    <property type="molecule type" value="Genomic_DNA"/>
</dbReference>
<dbReference type="PANTHER" id="PTHR46586">
    <property type="entry name" value="ANKYRIN REPEAT-CONTAINING PROTEIN"/>
    <property type="match status" value="1"/>
</dbReference>
<sequence length="541" mass="61715">MSQRKRARVDPVSNVKSSVSCNHIQDLPDDLFQYCLEFVGKGNFAFMAPVSKYFYWNYISQGVQVQGNVFDVDVILQQGRNKYTSAAAVCNGSMKLVTACFLNAPLTIQHKACRLAAVEGRKDVLECAYSLGVSLPQAMKVDRQALLEKIVTGRHLEVIKFLLMKGGIEEIKSKEFIDELLSNGHVLDVYWMVENKIVTRQNAFNMKFSFAEEGHFDILKQKFRRNDRNYQTFLTKAARGGQVEIFNWLLQRGDCTWDLTLFKNATLGGSIPILKQCLENNCPSDASICAYAVKPHDNTAKALNTLKWLRENGIPWNERTCELAAVNGNLEALKWAKSNGCPWNVQTLKDAVIRGDLPLIEYCLENGCPSDSSLYKDAFKYFQYRRSTKSDIKTPETKLDIFKLLHHHGVPWNKDASYEAAEQLHLPTLTWALQNGCPWDDDIYHMAMRKCSKSLLKYCIVNDRMPVDRNVYVDAIEYPSNSSSIRPSTQVIQLLQLFREYDIPMDESVIECAIRLQRLKVLRWLKCNGCPCRPDLEPLDG</sequence>
<dbReference type="InterPro" id="IPR036770">
    <property type="entry name" value="Ankyrin_rpt-contain_sf"/>
</dbReference>
<dbReference type="Proteomes" id="UP001054902">
    <property type="component" value="Unassembled WGS sequence"/>
</dbReference>
<reference evidence="1 2" key="1">
    <citation type="journal article" date="2021" name="Sci. Rep.">
        <title>The genome of the diatom Chaetoceros tenuissimus carries an ancient integrated fragment of an extant virus.</title>
        <authorList>
            <person name="Hongo Y."/>
            <person name="Kimura K."/>
            <person name="Takaki Y."/>
            <person name="Yoshida Y."/>
            <person name="Baba S."/>
            <person name="Kobayashi G."/>
            <person name="Nagasaki K."/>
            <person name="Hano T."/>
            <person name="Tomaru Y."/>
        </authorList>
    </citation>
    <scope>NUCLEOTIDE SEQUENCE [LARGE SCALE GENOMIC DNA]</scope>
    <source>
        <strain evidence="1 2">NIES-3715</strain>
    </source>
</reference>
<evidence type="ECO:0000313" key="2">
    <source>
        <dbReference type="Proteomes" id="UP001054902"/>
    </source>
</evidence>
<organism evidence="1 2">
    <name type="scientific">Chaetoceros tenuissimus</name>
    <dbReference type="NCBI Taxonomy" id="426638"/>
    <lineage>
        <taxon>Eukaryota</taxon>
        <taxon>Sar</taxon>
        <taxon>Stramenopiles</taxon>
        <taxon>Ochrophyta</taxon>
        <taxon>Bacillariophyta</taxon>
        <taxon>Coscinodiscophyceae</taxon>
        <taxon>Chaetocerotophycidae</taxon>
        <taxon>Chaetocerotales</taxon>
        <taxon>Chaetocerotaceae</taxon>
        <taxon>Chaetoceros</taxon>
    </lineage>
</organism>